<accession>A0A222P3V8</accession>
<proteinExistence type="predicted"/>
<gene>
    <name evidence="1" type="ORF">clem_09935</name>
</gene>
<evidence type="ECO:0000313" key="1">
    <source>
        <dbReference type="EMBL" id="ASQ46536.1"/>
    </source>
</evidence>
<dbReference type="Proteomes" id="UP000201728">
    <property type="component" value="Chromosome"/>
</dbReference>
<sequence>MKKSSSSASKKQTKLNIKKDDLKHISGGIRLKDVLNPPAAQENPLDPDEIDRLIQIIKRK</sequence>
<dbReference type="AlphaFoldDB" id="A0A222P3V8"/>
<reference evidence="2" key="1">
    <citation type="submission" date="2016-07" db="EMBL/GenBank/DDBJ databases">
        <authorList>
            <person name="Florea S."/>
            <person name="Webb J.S."/>
            <person name="Jaromczyk J."/>
            <person name="Schardl C.L."/>
        </authorList>
    </citation>
    <scope>NUCLEOTIDE SEQUENCE [LARGE SCALE GENOMIC DNA]</scope>
    <source>
        <strain evidence="2">CDC-D5610</strain>
    </source>
</reference>
<name>A0A222P3V8_9GAMM</name>
<dbReference type="OrthoDB" id="5652380at2"/>
<dbReference type="KEGG" id="lcd:clem_09935"/>
<dbReference type="RefSeq" id="WP_094091382.1">
    <property type="nucleotide sequence ID" value="NZ_CP016397.1"/>
</dbReference>
<organism evidence="1 2">
    <name type="scientific">Legionella clemsonensis</name>
    <dbReference type="NCBI Taxonomy" id="1867846"/>
    <lineage>
        <taxon>Bacteria</taxon>
        <taxon>Pseudomonadati</taxon>
        <taxon>Pseudomonadota</taxon>
        <taxon>Gammaproteobacteria</taxon>
        <taxon>Legionellales</taxon>
        <taxon>Legionellaceae</taxon>
        <taxon>Legionella</taxon>
    </lineage>
</organism>
<evidence type="ECO:0000313" key="2">
    <source>
        <dbReference type="Proteomes" id="UP000201728"/>
    </source>
</evidence>
<dbReference type="EMBL" id="CP016397">
    <property type="protein sequence ID" value="ASQ46536.1"/>
    <property type="molecule type" value="Genomic_DNA"/>
</dbReference>
<protein>
    <submittedName>
        <fullName evidence="1">Uncharacterized protein</fullName>
    </submittedName>
</protein>
<keyword evidence="2" id="KW-1185">Reference proteome</keyword>